<evidence type="ECO:0000313" key="3">
    <source>
        <dbReference type="EMBL" id="KAF9492306.1"/>
    </source>
</evidence>
<keyword evidence="4" id="KW-1185">Reference proteome</keyword>
<proteinExistence type="predicted"/>
<dbReference type="OrthoDB" id="195231at2759"/>
<keyword evidence="1" id="KW-0472">Membrane</keyword>
<dbReference type="Proteomes" id="UP000807025">
    <property type="component" value="Unassembled WGS sequence"/>
</dbReference>
<protein>
    <submittedName>
        <fullName evidence="3">Uncharacterized protein</fullName>
    </submittedName>
</protein>
<keyword evidence="1" id="KW-1133">Transmembrane helix</keyword>
<feature type="signal peptide" evidence="2">
    <location>
        <begin position="1"/>
        <end position="20"/>
    </location>
</feature>
<keyword evidence="1" id="KW-0812">Transmembrane</keyword>
<accession>A0A9P6D4I0</accession>
<name>A0A9P6D4I0_PLEER</name>
<sequence>MPALPHHRLAFPLCPLFIFAFPIGNVAYAGTLPPGAPCSPAHDHLDLISHKFVSQCSDLTFCRTSNNDTIGDFNNTLSGGEGGNGTCVPRLCRRDEFPFGYDHEEDIYGVDVPPDLPPMCAQGMYCPDEGSGCKSVLLPGQKCQMGRDEQCDQRYSSAWLSEPKDTVNSTIDLAVSSRDGDGGAVGSSGSDFGTEKVFRIPSKLHANELGADELKNGTGGANQTVRVLCLLQTCTVARIGVNEPCIFENTTYASYDAQGVLVEYNIYRDNCISEGGLFCGVESQRCERKKELGRACTTDVECVSFNCMRGICTRSPETPYAVAPWQYALTILTVVGATASTFTILMLLHKRHRARRYREIGEYYSEQLRFRNAIIALHTNAAEVLDSESDLPIMHRYQKNK</sequence>
<evidence type="ECO:0000256" key="1">
    <source>
        <dbReference type="SAM" id="Phobius"/>
    </source>
</evidence>
<comment type="caution">
    <text evidence="3">The sequence shown here is derived from an EMBL/GenBank/DDBJ whole genome shotgun (WGS) entry which is preliminary data.</text>
</comment>
<feature type="transmembrane region" description="Helical" evidence="1">
    <location>
        <begin position="325"/>
        <end position="348"/>
    </location>
</feature>
<evidence type="ECO:0000313" key="4">
    <source>
        <dbReference type="Proteomes" id="UP000807025"/>
    </source>
</evidence>
<gene>
    <name evidence="3" type="ORF">BDN71DRAFT_1497577</name>
</gene>
<organism evidence="3 4">
    <name type="scientific">Pleurotus eryngii</name>
    <name type="common">Boletus of the steppes</name>
    <dbReference type="NCBI Taxonomy" id="5323"/>
    <lineage>
        <taxon>Eukaryota</taxon>
        <taxon>Fungi</taxon>
        <taxon>Dikarya</taxon>
        <taxon>Basidiomycota</taxon>
        <taxon>Agaricomycotina</taxon>
        <taxon>Agaricomycetes</taxon>
        <taxon>Agaricomycetidae</taxon>
        <taxon>Agaricales</taxon>
        <taxon>Pleurotineae</taxon>
        <taxon>Pleurotaceae</taxon>
        <taxon>Pleurotus</taxon>
    </lineage>
</organism>
<feature type="chain" id="PRO_5040289778" evidence="2">
    <location>
        <begin position="21"/>
        <end position="401"/>
    </location>
</feature>
<reference evidence="3" key="1">
    <citation type="submission" date="2020-11" db="EMBL/GenBank/DDBJ databases">
        <authorList>
            <consortium name="DOE Joint Genome Institute"/>
            <person name="Ahrendt S."/>
            <person name="Riley R."/>
            <person name="Andreopoulos W."/>
            <person name="Labutti K."/>
            <person name="Pangilinan J."/>
            <person name="Ruiz-Duenas F.J."/>
            <person name="Barrasa J.M."/>
            <person name="Sanchez-Garcia M."/>
            <person name="Camarero S."/>
            <person name="Miyauchi S."/>
            <person name="Serrano A."/>
            <person name="Linde D."/>
            <person name="Babiker R."/>
            <person name="Drula E."/>
            <person name="Ayuso-Fernandez I."/>
            <person name="Pacheco R."/>
            <person name="Padilla G."/>
            <person name="Ferreira P."/>
            <person name="Barriuso J."/>
            <person name="Kellner H."/>
            <person name="Castanera R."/>
            <person name="Alfaro M."/>
            <person name="Ramirez L."/>
            <person name="Pisabarro A.G."/>
            <person name="Kuo A."/>
            <person name="Tritt A."/>
            <person name="Lipzen A."/>
            <person name="He G."/>
            <person name="Yan M."/>
            <person name="Ng V."/>
            <person name="Cullen D."/>
            <person name="Martin F."/>
            <person name="Rosso M.-N."/>
            <person name="Henrissat B."/>
            <person name="Hibbett D."/>
            <person name="Martinez A.T."/>
            <person name="Grigoriev I.V."/>
        </authorList>
    </citation>
    <scope>NUCLEOTIDE SEQUENCE</scope>
    <source>
        <strain evidence="3">ATCC 90797</strain>
    </source>
</reference>
<dbReference type="EMBL" id="MU154603">
    <property type="protein sequence ID" value="KAF9492306.1"/>
    <property type="molecule type" value="Genomic_DNA"/>
</dbReference>
<dbReference type="AlphaFoldDB" id="A0A9P6D4I0"/>
<keyword evidence="2" id="KW-0732">Signal</keyword>
<evidence type="ECO:0000256" key="2">
    <source>
        <dbReference type="SAM" id="SignalP"/>
    </source>
</evidence>